<dbReference type="SUPFAM" id="SSF53850">
    <property type="entry name" value="Periplasmic binding protein-like II"/>
    <property type="match status" value="1"/>
</dbReference>
<evidence type="ECO:0000256" key="4">
    <source>
        <dbReference type="ARBA" id="ARBA00022729"/>
    </source>
</evidence>
<comment type="caution">
    <text evidence="6">The sequence shown here is derived from an EMBL/GenBank/DDBJ whole genome shotgun (WGS) entry which is preliminary data.</text>
</comment>
<dbReference type="InterPro" id="IPR000914">
    <property type="entry name" value="SBP_5_dom"/>
</dbReference>
<sequence>MRAWIVRSLLIAFILFGVMQFHRSRSQRPLRVDVATSEGHYIVGNGAEPATLDPHLATGTPEHHIFDALFEGLVAPTVENSDADGPGVASSWDTTDYITWIFHIRPEAKWSDGTPLTAHDFVWSYQRMLSPALGAEYAEMLFLLKNASEFNKGVVKSFAEVGVQAVDDRTLKLTLNGPAPYLPSMLKHYAWYPLPRHVIERFGQMTDRDTHWTRAGNHVGNGSFKLKEWRFTHSITVERNPHYWDAATVKLNKISFIPIVSDATEERAFSDGQIHKTETMPLAQVPVYREKQPEFFHENALLSTYFYRVNTTKAPMNNKLVRKALALAIDREGLIKNVLRAGQKPTTGFTPPGAGQGYEPPNVLSFNPEEARRLLAEAGYPGGKGFPKFEILINTLEAHRTIAEAIQEMWKKNLGIQVSVLNQDWSVYLDSQRKGNYEVCRAGWVGDYLDPFTFLSLWQTGDGNNQTGWSNKRYDELMQSSLREPDLTKRLGMLKEAEALLLDELPVLPIYWYVRNFLLRPEVKGLKSSLLEHYCYKAISLEKR</sequence>
<accession>A0A512MHJ0</accession>
<evidence type="ECO:0000256" key="3">
    <source>
        <dbReference type="ARBA" id="ARBA00022448"/>
    </source>
</evidence>
<keyword evidence="3" id="KW-0813">Transport</keyword>
<dbReference type="GO" id="GO:0015833">
    <property type="term" value="P:peptide transport"/>
    <property type="evidence" value="ECO:0007669"/>
    <property type="project" value="TreeGrafter"/>
</dbReference>
<dbReference type="FunFam" id="3.10.105.10:FF:000001">
    <property type="entry name" value="Oligopeptide ABC transporter, oligopeptide-binding protein"/>
    <property type="match status" value="1"/>
</dbReference>
<dbReference type="Gene3D" id="3.40.190.10">
    <property type="entry name" value="Periplasmic binding protein-like II"/>
    <property type="match status" value="1"/>
</dbReference>
<dbReference type="EMBL" id="BKAG01000076">
    <property type="protein sequence ID" value="GEP46196.1"/>
    <property type="molecule type" value="Genomic_DNA"/>
</dbReference>
<reference evidence="6 7" key="1">
    <citation type="submission" date="2019-07" db="EMBL/GenBank/DDBJ databases">
        <title>Whole genome shotgun sequence of Brevifollis gellanilyticus NBRC 108608.</title>
        <authorList>
            <person name="Hosoyama A."/>
            <person name="Uohara A."/>
            <person name="Ohji S."/>
            <person name="Ichikawa N."/>
        </authorList>
    </citation>
    <scope>NUCLEOTIDE SEQUENCE [LARGE SCALE GENOMIC DNA]</scope>
    <source>
        <strain evidence="6 7">NBRC 108608</strain>
    </source>
</reference>
<dbReference type="Pfam" id="PF00496">
    <property type="entry name" value="SBP_bac_5"/>
    <property type="match status" value="1"/>
</dbReference>
<dbReference type="InterPro" id="IPR039424">
    <property type="entry name" value="SBP_5"/>
</dbReference>
<dbReference type="PANTHER" id="PTHR30290">
    <property type="entry name" value="PERIPLASMIC BINDING COMPONENT OF ABC TRANSPORTER"/>
    <property type="match status" value="1"/>
</dbReference>
<dbReference type="InterPro" id="IPR030678">
    <property type="entry name" value="Peptide/Ni-bd"/>
</dbReference>
<dbReference type="PIRSF" id="PIRSF002741">
    <property type="entry name" value="MppA"/>
    <property type="match status" value="1"/>
</dbReference>
<feature type="domain" description="Solute-binding protein family 5" evidence="5">
    <location>
        <begin position="86"/>
        <end position="465"/>
    </location>
</feature>
<gene>
    <name evidence="6" type="ORF">BGE01nite_54870</name>
</gene>
<dbReference type="PANTHER" id="PTHR30290:SF10">
    <property type="entry name" value="PERIPLASMIC OLIGOPEPTIDE-BINDING PROTEIN-RELATED"/>
    <property type="match status" value="1"/>
</dbReference>
<evidence type="ECO:0000313" key="7">
    <source>
        <dbReference type="Proteomes" id="UP000321577"/>
    </source>
</evidence>
<comment type="similarity">
    <text evidence="2">Belongs to the bacterial solute-binding protein 5 family.</text>
</comment>
<dbReference type="AlphaFoldDB" id="A0A512MHJ0"/>
<keyword evidence="4" id="KW-0732">Signal</keyword>
<dbReference type="GO" id="GO:1904680">
    <property type="term" value="F:peptide transmembrane transporter activity"/>
    <property type="evidence" value="ECO:0007669"/>
    <property type="project" value="TreeGrafter"/>
</dbReference>
<organism evidence="6 7">
    <name type="scientific">Brevifollis gellanilyticus</name>
    <dbReference type="NCBI Taxonomy" id="748831"/>
    <lineage>
        <taxon>Bacteria</taxon>
        <taxon>Pseudomonadati</taxon>
        <taxon>Verrucomicrobiota</taxon>
        <taxon>Verrucomicrobiia</taxon>
        <taxon>Verrucomicrobiales</taxon>
        <taxon>Verrucomicrobiaceae</taxon>
    </lineage>
</organism>
<dbReference type="RefSeq" id="WP_146855842.1">
    <property type="nucleotide sequence ID" value="NZ_BKAG01000076.1"/>
</dbReference>
<evidence type="ECO:0000259" key="5">
    <source>
        <dbReference type="Pfam" id="PF00496"/>
    </source>
</evidence>
<name>A0A512MHJ0_9BACT</name>
<dbReference type="CDD" id="cd08504">
    <property type="entry name" value="PBP2_OppA"/>
    <property type="match status" value="1"/>
</dbReference>
<proteinExistence type="inferred from homology"/>
<dbReference type="Proteomes" id="UP000321577">
    <property type="component" value="Unassembled WGS sequence"/>
</dbReference>
<keyword evidence="7" id="KW-1185">Reference proteome</keyword>
<dbReference type="Gene3D" id="3.10.105.10">
    <property type="entry name" value="Dipeptide-binding Protein, Domain 3"/>
    <property type="match status" value="1"/>
</dbReference>
<comment type="subcellular location">
    <subcellularLocation>
        <location evidence="1">Cell envelope</location>
    </subcellularLocation>
</comment>
<evidence type="ECO:0000256" key="2">
    <source>
        <dbReference type="ARBA" id="ARBA00005695"/>
    </source>
</evidence>
<evidence type="ECO:0000256" key="1">
    <source>
        <dbReference type="ARBA" id="ARBA00004196"/>
    </source>
</evidence>
<dbReference type="Gene3D" id="3.90.76.10">
    <property type="entry name" value="Dipeptide-binding Protein, Domain 1"/>
    <property type="match status" value="1"/>
</dbReference>
<dbReference type="FunFam" id="3.90.76.10:FF:000001">
    <property type="entry name" value="Oligopeptide ABC transporter substrate-binding protein"/>
    <property type="match status" value="1"/>
</dbReference>
<dbReference type="OrthoDB" id="137511at2"/>
<dbReference type="GO" id="GO:0043190">
    <property type="term" value="C:ATP-binding cassette (ABC) transporter complex"/>
    <property type="evidence" value="ECO:0007669"/>
    <property type="project" value="InterPro"/>
</dbReference>
<evidence type="ECO:0000313" key="6">
    <source>
        <dbReference type="EMBL" id="GEP46196.1"/>
    </source>
</evidence>
<dbReference type="GO" id="GO:0030288">
    <property type="term" value="C:outer membrane-bounded periplasmic space"/>
    <property type="evidence" value="ECO:0007669"/>
    <property type="project" value="UniProtKB-ARBA"/>
</dbReference>
<protein>
    <submittedName>
        <fullName evidence="6">ABC transporter permease</fullName>
    </submittedName>
</protein>